<name>A0A7S4PWK3_9DINO</name>
<gene>
    <name evidence="2" type="ORF">AMON00008_LOCUS4145</name>
</gene>
<evidence type="ECO:0008006" key="3">
    <source>
        <dbReference type="Google" id="ProtNLM"/>
    </source>
</evidence>
<feature type="coiled-coil region" evidence="1">
    <location>
        <begin position="45"/>
        <end position="86"/>
    </location>
</feature>
<protein>
    <recommendedName>
        <fullName evidence="3">F-box domain-containing protein</fullName>
    </recommendedName>
</protein>
<keyword evidence="1" id="KW-0175">Coiled coil</keyword>
<dbReference type="EMBL" id="HBNR01006297">
    <property type="protein sequence ID" value="CAE4564526.1"/>
    <property type="molecule type" value="Transcribed_RNA"/>
</dbReference>
<evidence type="ECO:0000256" key="1">
    <source>
        <dbReference type="SAM" id="Coils"/>
    </source>
</evidence>
<organism evidence="2">
    <name type="scientific">Alexandrium monilatum</name>
    <dbReference type="NCBI Taxonomy" id="311494"/>
    <lineage>
        <taxon>Eukaryota</taxon>
        <taxon>Sar</taxon>
        <taxon>Alveolata</taxon>
        <taxon>Dinophyceae</taxon>
        <taxon>Gonyaulacales</taxon>
        <taxon>Pyrocystaceae</taxon>
        <taxon>Alexandrium</taxon>
    </lineage>
</organism>
<sequence>MAQAASDPGAGQVWPRVLPSMEEPLAVDHLLGLPLSEILGRALAKPRLERALADLELELADLRLERKGLEAALAEERRQRVAAEEALLRRDERPAQGSTGGLPHSVWSVAMHFMHVKDLLRCGVASTDFYVASQKDELWKTVHIGRSGAAVAHEHCQNFKAAVLSRRAGSEVNYWQAECKILESRCASFETRELNWFISAEECLTWEGETLISSAFTAGGVRGYFYVSLGDILEIGFVMPRGTYLKAQVYMNGTCREVESRWGKKAKQGARFWSIGEPTDRTDGLDIIVFFDSLYSSAAYMTTTLSTTWFAE</sequence>
<dbReference type="SUPFAM" id="SSF81383">
    <property type="entry name" value="F-box domain"/>
    <property type="match status" value="1"/>
</dbReference>
<reference evidence="2" key="1">
    <citation type="submission" date="2021-01" db="EMBL/GenBank/DDBJ databases">
        <authorList>
            <person name="Corre E."/>
            <person name="Pelletier E."/>
            <person name="Niang G."/>
            <person name="Scheremetjew M."/>
            <person name="Finn R."/>
            <person name="Kale V."/>
            <person name="Holt S."/>
            <person name="Cochrane G."/>
            <person name="Meng A."/>
            <person name="Brown T."/>
            <person name="Cohen L."/>
        </authorList>
    </citation>
    <scope>NUCLEOTIDE SEQUENCE</scope>
    <source>
        <strain evidence="2">CCMP3105</strain>
    </source>
</reference>
<proteinExistence type="predicted"/>
<evidence type="ECO:0000313" key="2">
    <source>
        <dbReference type="EMBL" id="CAE4564526.1"/>
    </source>
</evidence>
<dbReference type="InterPro" id="IPR036047">
    <property type="entry name" value="F-box-like_dom_sf"/>
</dbReference>
<dbReference type="AlphaFoldDB" id="A0A7S4PWK3"/>
<accession>A0A7S4PWK3</accession>